<dbReference type="EMBL" id="BJMU01000056">
    <property type="protein sequence ID" value="GEB84191.1"/>
    <property type="molecule type" value="Genomic_DNA"/>
</dbReference>
<organism evidence="2 3">
    <name type="scientific">Acetobacter orleanensis</name>
    <dbReference type="NCBI Taxonomy" id="104099"/>
    <lineage>
        <taxon>Bacteria</taxon>
        <taxon>Pseudomonadati</taxon>
        <taxon>Pseudomonadota</taxon>
        <taxon>Alphaproteobacteria</taxon>
        <taxon>Acetobacterales</taxon>
        <taxon>Acetobacteraceae</taxon>
        <taxon>Acetobacter</taxon>
    </lineage>
</organism>
<dbReference type="InterPro" id="IPR025983">
    <property type="entry name" value="Cys_rich_CPCC"/>
</dbReference>
<proteinExistence type="predicted"/>
<comment type="caution">
    <text evidence="2">The sequence shown here is derived from an EMBL/GenBank/DDBJ whole genome shotgun (WGS) entry which is preliminary data.</text>
</comment>
<evidence type="ECO:0000313" key="2">
    <source>
        <dbReference type="EMBL" id="GEB84191.1"/>
    </source>
</evidence>
<evidence type="ECO:0000313" key="3">
    <source>
        <dbReference type="Proteomes" id="UP000317617"/>
    </source>
</evidence>
<dbReference type="Pfam" id="PF14206">
    <property type="entry name" value="Cys_rich_CPCC"/>
    <property type="match status" value="1"/>
</dbReference>
<accession>A0A4Y3TME3</accession>
<gene>
    <name evidence="2" type="ORF">AOR01nite_26680</name>
</gene>
<dbReference type="AlphaFoldDB" id="A0A4Y3TME3"/>
<sequence length="65" mass="7101">MEKKSSGLLPCPCCGVTVISVLGEYEICPICNWEDDPLQASDPDYVGGANPISLNQANQKWMDKK</sequence>
<evidence type="ECO:0000259" key="1">
    <source>
        <dbReference type="Pfam" id="PF14206"/>
    </source>
</evidence>
<name>A0A4Y3TME3_9PROT</name>
<feature type="domain" description="Cysteine-rich CPCC" evidence="1">
    <location>
        <begin position="10"/>
        <end position="61"/>
    </location>
</feature>
<dbReference type="Proteomes" id="UP000317617">
    <property type="component" value="Unassembled WGS sequence"/>
</dbReference>
<keyword evidence="3" id="KW-1185">Reference proteome</keyword>
<dbReference type="RefSeq" id="WP_209421687.1">
    <property type="nucleotide sequence ID" value="NZ_BJMU01000056.1"/>
</dbReference>
<reference evidence="2 3" key="1">
    <citation type="submission" date="2019-06" db="EMBL/GenBank/DDBJ databases">
        <title>Whole genome shotgun sequence of Acetobacter orleanensis NBRC 13752.</title>
        <authorList>
            <person name="Hosoyama A."/>
            <person name="Uohara A."/>
            <person name="Ohji S."/>
            <person name="Ichikawa N."/>
        </authorList>
    </citation>
    <scope>NUCLEOTIDE SEQUENCE [LARGE SCALE GENOMIC DNA]</scope>
    <source>
        <strain evidence="2 3">NBRC 13752</strain>
    </source>
</reference>
<protein>
    <recommendedName>
        <fullName evidence="1">Cysteine-rich CPCC domain-containing protein</fullName>
    </recommendedName>
</protein>